<gene>
    <name evidence="2" type="ORF">MAR_033829</name>
</gene>
<sequence>MKITAFVALALSAVVGISFADEFNNWGNDDWGNDDGWSMGGGFGGMGGGISSISGGHGGLGGYGGDSYGSGYGAGSGYGMGGGGASYGSGYGSGYGSDSSYGYGGASFGVGQSAAFVPLPAAGGSGSGIGSFLPLLGLAVLFPLLSGNSGTQDQIILVNSTLEDICDINIQSSQLPKKSRS</sequence>
<feature type="chain" id="PRO_5046644094" evidence="1">
    <location>
        <begin position="21"/>
        <end position="181"/>
    </location>
</feature>
<feature type="non-terminal residue" evidence="2">
    <location>
        <position position="181"/>
    </location>
</feature>
<evidence type="ECO:0000313" key="3">
    <source>
        <dbReference type="Proteomes" id="UP001164746"/>
    </source>
</evidence>
<name>A0ABY7GD48_MYAAR</name>
<accession>A0ABY7GD48</accession>
<keyword evidence="1" id="KW-0732">Signal</keyword>
<protein>
    <submittedName>
        <fullName evidence="2">Uncharacterized protein</fullName>
    </submittedName>
</protein>
<evidence type="ECO:0000313" key="2">
    <source>
        <dbReference type="EMBL" id="WAR31287.1"/>
    </source>
</evidence>
<dbReference type="Proteomes" id="UP001164746">
    <property type="component" value="Chromosome 17"/>
</dbReference>
<organism evidence="2 3">
    <name type="scientific">Mya arenaria</name>
    <name type="common">Soft-shell clam</name>
    <dbReference type="NCBI Taxonomy" id="6604"/>
    <lineage>
        <taxon>Eukaryota</taxon>
        <taxon>Metazoa</taxon>
        <taxon>Spiralia</taxon>
        <taxon>Lophotrochozoa</taxon>
        <taxon>Mollusca</taxon>
        <taxon>Bivalvia</taxon>
        <taxon>Autobranchia</taxon>
        <taxon>Heteroconchia</taxon>
        <taxon>Euheterodonta</taxon>
        <taxon>Imparidentia</taxon>
        <taxon>Neoheterodontei</taxon>
        <taxon>Myida</taxon>
        <taxon>Myoidea</taxon>
        <taxon>Myidae</taxon>
        <taxon>Mya</taxon>
    </lineage>
</organism>
<keyword evidence="3" id="KW-1185">Reference proteome</keyword>
<dbReference type="EMBL" id="CP111028">
    <property type="protein sequence ID" value="WAR31287.1"/>
    <property type="molecule type" value="Genomic_DNA"/>
</dbReference>
<evidence type="ECO:0000256" key="1">
    <source>
        <dbReference type="SAM" id="SignalP"/>
    </source>
</evidence>
<proteinExistence type="predicted"/>
<reference evidence="2" key="1">
    <citation type="submission" date="2022-11" db="EMBL/GenBank/DDBJ databases">
        <title>Centuries of genome instability and evolution in soft-shell clam transmissible cancer (bioRxiv).</title>
        <authorList>
            <person name="Hart S.F.M."/>
            <person name="Yonemitsu M.A."/>
            <person name="Giersch R.M."/>
            <person name="Beal B.F."/>
            <person name="Arriagada G."/>
            <person name="Davis B.W."/>
            <person name="Ostrander E.A."/>
            <person name="Goff S.P."/>
            <person name="Metzger M.J."/>
        </authorList>
    </citation>
    <scope>NUCLEOTIDE SEQUENCE</scope>
    <source>
        <strain evidence="2">MELC-2E11</strain>
        <tissue evidence="2">Siphon/mantle</tissue>
    </source>
</reference>
<feature type="signal peptide" evidence="1">
    <location>
        <begin position="1"/>
        <end position="20"/>
    </location>
</feature>